<dbReference type="PROSITE" id="PS51465">
    <property type="entry name" value="KAZAL_2"/>
    <property type="match status" value="1"/>
</dbReference>
<reference evidence="16" key="1">
    <citation type="submission" date="2011-05" db="EMBL/GenBank/DDBJ databases">
        <authorList>
            <person name="Richards S.R."/>
            <person name="Qu J."/>
            <person name="Jiang H."/>
            <person name="Jhangiani S.N."/>
            <person name="Agravi P."/>
            <person name="Goodspeed R."/>
            <person name="Gross S."/>
            <person name="Mandapat C."/>
            <person name="Jackson L."/>
            <person name="Mathew T."/>
            <person name="Pu L."/>
            <person name="Thornton R."/>
            <person name="Saada N."/>
            <person name="Wilczek-Boney K.B."/>
            <person name="Lee S."/>
            <person name="Kovar C."/>
            <person name="Wu Y."/>
            <person name="Scherer S.E."/>
            <person name="Worley K.C."/>
            <person name="Muzny D.M."/>
            <person name="Gibbs R."/>
        </authorList>
    </citation>
    <scope>NUCLEOTIDE SEQUENCE</scope>
    <source>
        <strain evidence="16">Brora</strain>
    </source>
</reference>
<evidence type="ECO:0000256" key="4">
    <source>
        <dbReference type="ARBA" id="ARBA00022461"/>
    </source>
</evidence>
<dbReference type="SUPFAM" id="SSF100895">
    <property type="entry name" value="Kazal-type serine protease inhibitors"/>
    <property type="match status" value="1"/>
</dbReference>
<evidence type="ECO:0000256" key="3">
    <source>
        <dbReference type="ARBA" id="ARBA00022448"/>
    </source>
</evidence>
<evidence type="ECO:0000256" key="13">
    <source>
        <dbReference type="SAM" id="Phobius"/>
    </source>
</evidence>
<organism evidence="15 16">
    <name type="scientific">Strigamia maritima</name>
    <name type="common">European centipede</name>
    <name type="synonym">Geophilus maritimus</name>
    <dbReference type="NCBI Taxonomy" id="126957"/>
    <lineage>
        <taxon>Eukaryota</taxon>
        <taxon>Metazoa</taxon>
        <taxon>Ecdysozoa</taxon>
        <taxon>Arthropoda</taxon>
        <taxon>Myriapoda</taxon>
        <taxon>Chilopoda</taxon>
        <taxon>Pleurostigmophora</taxon>
        <taxon>Geophilomorpha</taxon>
        <taxon>Linotaeniidae</taxon>
        <taxon>Strigamia</taxon>
    </lineage>
</organism>
<evidence type="ECO:0000256" key="1">
    <source>
        <dbReference type="ARBA" id="ARBA00004141"/>
    </source>
</evidence>
<dbReference type="InterPro" id="IPR036058">
    <property type="entry name" value="Kazal_dom_sf"/>
</dbReference>
<dbReference type="SMART" id="SM00280">
    <property type="entry name" value="KAZAL"/>
    <property type="match status" value="1"/>
</dbReference>
<protein>
    <recommendedName>
        <fullName evidence="14">Kazal-like domain-containing protein</fullName>
    </recommendedName>
</protein>
<keyword evidence="5 12" id="KW-0812">Transmembrane</keyword>
<dbReference type="PhylomeDB" id="T1IXC9"/>
<keyword evidence="3 12" id="KW-0813">Transport</keyword>
<evidence type="ECO:0000256" key="6">
    <source>
        <dbReference type="ARBA" id="ARBA00022989"/>
    </source>
</evidence>
<proteinExistence type="inferred from homology"/>
<keyword evidence="4 12" id="KW-0894">Sodium channel</keyword>
<sequence>MVDERTSKSLLKNIVSYQGNPIFVNVYNNEKSSLMYRTIVCTLLLNSPVYRLNLLEISNKRHNKTGRIDALYEEEPLPTTSMKRVDRNLMTTNAKYTKKVLYIKKIPRKKKNVDESLQLNIPGWQHLIDKKRSLCYRIIWGVIISSSFLICAYQVTDRLLLFSEFPKSYKEAIMQNKTVKFPSFTICPHHLNAVNSKQIRELFPKVQSQVECQHILLDEIGLRFNKTYQEMMEKLSIDGLLSDVGLTQDLAPDSKTVSITFDTTTQALKTVHADLIPFRKDDLMFRIISNREANLCAEEVKYEYKFFIGPDDYNIDESPSSYIIVNRYEKTTFSITAKMFSFLNTHEIPCVDQSTHNSCRSKCRDKFLLNRTSCKLPHTPHLKLPDCSFANQEQLKSTILEHYYQSTLLDYKKNCNCHRTCTNTRYTINLKRTTKRDVAAVLIYFDDNVMDEIIEFYSYPLIPLLCDVGVFAVSIHAEIETEDEGCEANKMYMPICGDNGVTYANNDLFKCANEKRIKEGQPEIVVQSQGPCPHAHDHE</sequence>
<keyword evidence="16" id="KW-1185">Reference proteome</keyword>
<evidence type="ECO:0000313" key="16">
    <source>
        <dbReference type="Proteomes" id="UP000014500"/>
    </source>
</evidence>
<dbReference type="Pfam" id="PF07648">
    <property type="entry name" value="Kazal_2"/>
    <property type="match status" value="1"/>
</dbReference>
<evidence type="ECO:0000256" key="11">
    <source>
        <dbReference type="ARBA" id="ARBA00023303"/>
    </source>
</evidence>
<comment type="subcellular location">
    <subcellularLocation>
        <location evidence="1">Membrane</location>
        <topology evidence="1">Multi-pass membrane protein</topology>
    </subcellularLocation>
</comment>
<dbReference type="InterPro" id="IPR001873">
    <property type="entry name" value="ENaC"/>
</dbReference>
<accession>T1IXC9</accession>
<dbReference type="InterPro" id="IPR002350">
    <property type="entry name" value="Kazal_dom"/>
</dbReference>
<dbReference type="Proteomes" id="UP000014500">
    <property type="component" value="Unassembled WGS sequence"/>
</dbReference>
<feature type="domain" description="Kazal-like" evidence="14">
    <location>
        <begin position="480"/>
        <end position="534"/>
    </location>
</feature>
<keyword evidence="6 13" id="KW-1133">Transmembrane helix</keyword>
<keyword evidence="9 13" id="KW-0472">Membrane</keyword>
<evidence type="ECO:0000256" key="10">
    <source>
        <dbReference type="ARBA" id="ARBA00023201"/>
    </source>
</evidence>
<keyword evidence="7" id="KW-0915">Sodium</keyword>
<keyword evidence="8 12" id="KW-0406">Ion transport</keyword>
<keyword evidence="11 12" id="KW-0407">Ion channel</keyword>
<comment type="similarity">
    <text evidence="2 12">Belongs to the amiloride-sensitive sodium channel (TC 1.A.6) family.</text>
</comment>
<evidence type="ECO:0000256" key="9">
    <source>
        <dbReference type="ARBA" id="ARBA00023136"/>
    </source>
</evidence>
<feature type="transmembrane region" description="Helical" evidence="13">
    <location>
        <begin position="134"/>
        <end position="155"/>
    </location>
</feature>
<keyword evidence="10 12" id="KW-0739">Sodium transport</keyword>
<evidence type="ECO:0000256" key="12">
    <source>
        <dbReference type="RuleBase" id="RU000679"/>
    </source>
</evidence>
<dbReference type="EMBL" id="JH431646">
    <property type="status" value="NOT_ANNOTATED_CDS"/>
    <property type="molecule type" value="Genomic_DNA"/>
</dbReference>
<reference evidence="15" key="2">
    <citation type="submission" date="2015-02" db="UniProtKB">
        <authorList>
            <consortium name="EnsemblMetazoa"/>
        </authorList>
    </citation>
    <scope>IDENTIFICATION</scope>
</reference>
<dbReference type="GO" id="GO:0005272">
    <property type="term" value="F:sodium channel activity"/>
    <property type="evidence" value="ECO:0007669"/>
    <property type="project" value="UniProtKB-KW"/>
</dbReference>
<dbReference type="Gene3D" id="3.30.60.30">
    <property type="match status" value="1"/>
</dbReference>
<evidence type="ECO:0000256" key="8">
    <source>
        <dbReference type="ARBA" id="ARBA00023065"/>
    </source>
</evidence>
<dbReference type="GO" id="GO:0016020">
    <property type="term" value="C:membrane"/>
    <property type="evidence" value="ECO:0007669"/>
    <property type="project" value="UniProtKB-SubCell"/>
</dbReference>
<evidence type="ECO:0000256" key="7">
    <source>
        <dbReference type="ARBA" id="ARBA00023053"/>
    </source>
</evidence>
<dbReference type="Pfam" id="PF00858">
    <property type="entry name" value="ASC"/>
    <property type="match status" value="2"/>
</dbReference>
<evidence type="ECO:0000259" key="14">
    <source>
        <dbReference type="PROSITE" id="PS51465"/>
    </source>
</evidence>
<dbReference type="EnsemblMetazoa" id="SMAR005860-RA">
    <property type="protein sequence ID" value="SMAR005860-PA"/>
    <property type="gene ID" value="SMAR005860"/>
</dbReference>
<name>T1IXC9_STRMM</name>
<evidence type="ECO:0000313" key="15">
    <source>
        <dbReference type="EnsemblMetazoa" id="SMAR005860-PA"/>
    </source>
</evidence>
<dbReference type="CDD" id="cd00104">
    <property type="entry name" value="KAZAL_FS"/>
    <property type="match status" value="1"/>
</dbReference>
<dbReference type="AlphaFoldDB" id="T1IXC9"/>
<evidence type="ECO:0000256" key="2">
    <source>
        <dbReference type="ARBA" id="ARBA00007193"/>
    </source>
</evidence>
<dbReference type="HOGENOM" id="CLU_505625_0_0_1"/>
<evidence type="ECO:0000256" key="5">
    <source>
        <dbReference type="ARBA" id="ARBA00022692"/>
    </source>
</evidence>